<name>A0AAX1QKJ6_9FIRM</name>
<dbReference type="AlphaFoldDB" id="A0AAX1QKJ6"/>
<proteinExistence type="predicted"/>
<sequence length="84" mass="9699">MYYDPAAMGERICNELFTWADVYDTANHDERRAILQQFIKEIRVRKDYEISITLNASFNQVEQLKAVSTYDGAEIFEGISEKGA</sequence>
<dbReference type="Proteomes" id="UP000250997">
    <property type="component" value="Unassembled WGS sequence"/>
</dbReference>
<accession>A0AAX1QKJ6</accession>
<reference evidence="1 2" key="1">
    <citation type="submission" date="2018-02" db="EMBL/GenBank/DDBJ databases">
        <title>Complete genome sequencing of Faecalibacterium prausnitzii strains isolated from the human gut.</title>
        <authorList>
            <person name="Fitzgerald B.C."/>
            <person name="Shkoporov A.N."/>
            <person name="Ross P.R."/>
            <person name="Hill C."/>
        </authorList>
    </citation>
    <scope>NUCLEOTIDE SEQUENCE [LARGE SCALE GENOMIC DNA]</scope>
    <source>
        <strain evidence="1 2">APC942/18-1</strain>
    </source>
</reference>
<protein>
    <submittedName>
        <fullName evidence="1">Uncharacterized protein</fullName>
    </submittedName>
</protein>
<gene>
    <name evidence="1" type="ORF">C4N27_01085</name>
</gene>
<evidence type="ECO:0000313" key="2">
    <source>
        <dbReference type="Proteomes" id="UP000250997"/>
    </source>
</evidence>
<organism evidence="1 2">
    <name type="scientific">Faecalibacterium prausnitzii</name>
    <dbReference type="NCBI Taxonomy" id="853"/>
    <lineage>
        <taxon>Bacteria</taxon>
        <taxon>Bacillati</taxon>
        <taxon>Bacillota</taxon>
        <taxon>Clostridia</taxon>
        <taxon>Eubacteriales</taxon>
        <taxon>Oscillospiraceae</taxon>
        <taxon>Faecalibacterium</taxon>
    </lineage>
</organism>
<evidence type="ECO:0000313" key="1">
    <source>
        <dbReference type="EMBL" id="RAW52774.1"/>
    </source>
</evidence>
<dbReference type="EMBL" id="PRLA01000001">
    <property type="protein sequence ID" value="RAW52774.1"/>
    <property type="molecule type" value="Genomic_DNA"/>
</dbReference>
<comment type="caution">
    <text evidence="1">The sequence shown here is derived from an EMBL/GenBank/DDBJ whole genome shotgun (WGS) entry which is preliminary data.</text>
</comment>
<dbReference type="RefSeq" id="WP_158397087.1">
    <property type="nucleotide sequence ID" value="NZ_CP026548.1"/>
</dbReference>